<protein>
    <submittedName>
        <fullName evidence="1">RCG57298</fullName>
    </submittedName>
</protein>
<reference evidence="2" key="1">
    <citation type="submission" date="2005-09" db="EMBL/GenBank/DDBJ databases">
        <authorList>
            <person name="Mural R.J."/>
            <person name="Li P.W."/>
            <person name="Adams M.D."/>
            <person name="Amanatides P.G."/>
            <person name="Baden-Tillson H."/>
            <person name="Barnstead M."/>
            <person name="Chin S.H."/>
            <person name="Dew I."/>
            <person name="Evans C.A."/>
            <person name="Ferriera S."/>
            <person name="Flanigan M."/>
            <person name="Fosler C."/>
            <person name="Glodek A."/>
            <person name="Gu Z."/>
            <person name="Holt R.A."/>
            <person name="Jennings D."/>
            <person name="Kraft C.L."/>
            <person name="Lu F."/>
            <person name="Nguyen T."/>
            <person name="Nusskern D.R."/>
            <person name="Pfannkoch C.M."/>
            <person name="Sitter C."/>
            <person name="Sutton G.G."/>
            <person name="Venter J.C."/>
            <person name="Wang Z."/>
            <person name="Woodage T."/>
            <person name="Zheng X.H."/>
            <person name="Zhong F."/>
        </authorList>
    </citation>
    <scope>NUCLEOTIDE SEQUENCE [LARGE SCALE GENOMIC DNA]</scope>
    <source>
        <strain>BN</strain>
        <strain evidence="2">Sprague-Dawley</strain>
    </source>
</reference>
<gene>
    <name evidence="1" type="ORF">rCG_57298</name>
</gene>
<dbReference type="Proteomes" id="UP000234681">
    <property type="component" value="Chromosome 1"/>
</dbReference>
<evidence type="ECO:0000313" key="1">
    <source>
        <dbReference type="EMBL" id="EDL93705.1"/>
    </source>
</evidence>
<proteinExistence type="predicted"/>
<dbReference type="EMBL" id="CH473994">
    <property type="protein sequence ID" value="EDL93705.1"/>
    <property type="molecule type" value="Genomic_DNA"/>
</dbReference>
<sequence length="40" mass="4498">MCLGQSHFGKNDISEGNEKSYSSHWCYYILLQVVLSCLGS</sequence>
<dbReference type="AlphaFoldDB" id="A6JP33"/>
<name>A6JP33_RAT</name>
<organism evidence="1 2">
    <name type="scientific">Rattus norvegicus</name>
    <name type="common">Rat</name>
    <dbReference type="NCBI Taxonomy" id="10116"/>
    <lineage>
        <taxon>Eukaryota</taxon>
        <taxon>Metazoa</taxon>
        <taxon>Chordata</taxon>
        <taxon>Craniata</taxon>
        <taxon>Vertebrata</taxon>
        <taxon>Euteleostomi</taxon>
        <taxon>Mammalia</taxon>
        <taxon>Eutheria</taxon>
        <taxon>Euarchontoglires</taxon>
        <taxon>Glires</taxon>
        <taxon>Rodentia</taxon>
        <taxon>Myomorpha</taxon>
        <taxon>Muroidea</taxon>
        <taxon>Muridae</taxon>
        <taxon>Murinae</taxon>
        <taxon>Rattus</taxon>
    </lineage>
</organism>
<accession>A6JP33</accession>
<evidence type="ECO:0000313" key="2">
    <source>
        <dbReference type="Proteomes" id="UP000234681"/>
    </source>
</evidence>